<proteinExistence type="inferred from homology"/>
<evidence type="ECO:0000256" key="3">
    <source>
        <dbReference type="ARBA" id="ARBA00022692"/>
    </source>
</evidence>
<dbReference type="RefSeq" id="WP_209649555.1">
    <property type="nucleotide sequence ID" value="NZ_JAGGLL010000015.1"/>
</dbReference>
<evidence type="ECO:0000313" key="9">
    <source>
        <dbReference type="Proteomes" id="UP001519308"/>
    </source>
</evidence>
<organism evidence="8 9">
    <name type="scientific">Clostridium punense</name>
    <dbReference type="NCBI Taxonomy" id="1054297"/>
    <lineage>
        <taxon>Bacteria</taxon>
        <taxon>Bacillati</taxon>
        <taxon>Bacillota</taxon>
        <taxon>Clostridia</taxon>
        <taxon>Eubacteriales</taxon>
        <taxon>Clostridiaceae</taxon>
        <taxon>Clostridium</taxon>
    </lineage>
</organism>
<name>A0ABS4K595_9CLOT</name>
<keyword evidence="9" id="KW-1185">Reference proteome</keyword>
<dbReference type="EMBL" id="JAGGLL010000015">
    <property type="protein sequence ID" value="MBP2022321.1"/>
    <property type="molecule type" value="Genomic_DNA"/>
</dbReference>
<dbReference type="Proteomes" id="UP001519308">
    <property type="component" value="Unassembled WGS sequence"/>
</dbReference>
<evidence type="ECO:0000256" key="4">
    <source>
        <dbReference type="ARBA" id="ARBA00022989"/>
    </source>
</evidence>
<evidence type="ECO:0000256" key="6">
    <source>
        <dbReference type="SAM" id="Phobius"/>
    </source>
</evidence>
<evidence type="ECO:0000256" key="2">
    <source>
        <dbReference type="ARBA" id="ARBA00009399"/>
    </source>
</evidence>
<reference evidence="8 9" key="1">
    <citation type="submission" date="2021-03" db="EMBL/GenBank/DDBJ databases">
        <title>Genomic Encyclopedia of Type Strains, Phase IV (KMG-IV): sequencing the most valuable type-strain genomes for metagenomic binning, comparative biology and taxonomic classification.</title>
        <authorList>
            <person name="Goeker M."/>
        </authorList>
    </citation>
    <scope>NUCLEOTIDE SEQUENCE [LARGE SCALE GENOMIC DNA]</scope>
    <source>
        <strain evidence="8 9">DSM 28650</strain>
    </source>
</reference>
<evidence type="ECO:0000256" key="5">
    <source>
        <dbReference type="ARBA" id="ARBA00023136"/>
    </source>
</evidence>
<comment type="similarity">
    <text evidence="2">Belongs to the GtrA family.</text>
</comment>
<feature type="transmembrane region" description="Helical" evidence="6">
    <location>
        <begin position="82"/>
        <end position="104"/>
    </location>
</feature>
<feature type="domain" description="GtrA/DPMS transmembrane" evidence="7">
    <location>
        <begin position="18"/>
        <end position="135"/>
    </location>
</feature>
<keyword evidence="4 6" id="KW-1133">Transmembrane helix</keyword>
<evidence type="ECO:0000313" key="8">
    <source>
        <dbReference type="EMBL" id="MBP2022321.1"/>
    </source>
</evidence>
<evidence type="ECO:0000259" key="7">
    <source>
        <dbReference type="Pfam" id="PF04138"/>
    </source>
</evidence>
<accession>A0ABS4K595</accession>
<comment type="subcellular location">
    <subcellularLocation>
        <location evidence="1">Membrane</location>
        <topology evidence="1">Multi-pass membrane protein</topology>
    </subcellularLocation>
</comment>
<dbReference type="PANTHER" id="PTHR38459">
    <property type="entry name" value="PROPHAGE BACTOPRENOL-LINKED GLUCOSE TRANSLOCASE HOMOLOG"/>
    <property type="match status" value="1"/>
</dbReference>
<gene>
    <name evidence="8" type="ORF">J2Z44_002142</name>
</gene>
<keyword evidence="5 6" id="KW-0472">Membrane</keyword>
<sequence>MKEYLKNLFNKHKEIILYCIFGALTTIVNIITYYAFSHVFDINYMISNIIAWIISVLFAYVTNKIYVFKSYNIKVRYLIKEFSTFVSCRLLSGILDIGIMYIFVDVLNLNDFVVKIVANIIVIIINYILSKVMIFKK</sequence>
<feature type="transmembrane region" description="Helical" evidence="6">
    <location>
        <begin position="116"/>
        <end position="135"/>
    </location>
</feature>
<dbReference type="Pfam" id="PF04138">
    <property type="entry name" value="GtrA_DPMS_TM"/>
    <property type="match status" value="1"/>
</dbReference>
<dbReference type="PANTHER" id="PTHR38459:SF5">
    <property type="entry name" value="CELL WALL TEICHOIC ACID GLYCOSYLATION PROTEIN GTCA"/>
    <property type="match status" value="1"/>
</dbReference>
<keyword evidence="3 6" id="KW-0812">Transmembrane</keyword>
<protein>
    <submittedName>
        <fullName evidence="8">Flippase GtrA</fullName>
    </submittedName>
</protein>
<dbReference type="InterPro" id="IPR007267">
    <property type="entry name" value="GtrA_DPMS_TM"/>
</dbReference>
<feature type="transmembrane region" description="Helical" evidence="6">
    <location>
        <begin position="42"/>
        <end position="61"/>
    </location>
</feature>
<feature type="transmembrane region" description="Helical" evidence="6">
    <location>
        <begin position="15"/>
        <end position="36"/>
    </location>
</feature>
<comment type="caution">
    <text evidence="8">The sequence shown here is derived from an EMBL/GenBank/DDBJ whole genome shotgun (WGS) entry which is preliminary data.</text>
</comment>
<evidence type="ECO:0000256" key="1">
    <source>
        <dbReference type="ARBA" id="ARBA00004141"/>
    </source>
</evidence>
<dbReference type="InterPro" id="IPR051401">
    <property type="entry name" value="GtrA_CellWall_Glycosyl"/>
</dbReference>